<name>A0ABZ0IL18_9BACT</name>
<keyword evidence="2" id="KW-1185">Reference proteome</keyword>
<dbReference type="SUPFAM" id="SSF53335">
    <property type="entry name" value="S-adenosyl-L-methionine-dependent methyltransferases"/>
    <property type="match status" value="1"/>
</dbReference>
<proteinExistence type="predicted"/>
<evidence type="ECO:0000313" key="1">
    <source>
        <dbReference type="EMBL" id="WOK05715.1"/>
    </source>
</evidence>
<gene>
    <name evidence="1" type="ORF">RT717_21805</name>
</gene>
<accession>A0ABZ0IL18</accession>
<sequence>MTDEIKQAIPPAYRGIAVATEKAGFTMASDPLTGSLLRTLAASKPQGSFLELGTGTGLSTSWILSGMDQKSSLISVDNNETFLGIAADFLDHDPRLQLVCADGEEWLLANSSLRFDYIFADTWHGKYLMLEDVLAMLKPGGLYIIDDMLPQPNWPEGHHEKALRLVEELEKNESLLLTKQAWSTGIVVATKKAG</sequence>
<dbReference type="GO" id="GO:0032259">
    <property type="term" value="P:methylation"/>
    <property type="evidence" value="ECO:0007669"/>
    <property type="project" value="UniProtKB-KW"/>
</dbReference>
<reference evidence="1 2" key="1">
    <citation type="journal article" date="2023" name="Microbiol. Resour. Announc.">
        <title>Complete Genome Sequence of Imperialibacter roseus strain P4T.</title>
        <authorList>
            <person name="Tizabi D.R."/>
            <person name="Bachvaroff T."/>
            <person name="Hill R.T."/>
        </authorList>
    </citation>
    <scope>NUCLEOTIDE SEQUENCE [LARGE SCALE GENOMIC DNA]</scope>
    <source>
        <strain evidence="1 2">P4T</strain>
    </source>
</reference>
<dbReference type="GO" id="GO:0008168">
    <property type="term" value="F:methyltransferase activity"/>
    <property type="evidence" value="ECO:0007669"/>
    <property type="project" value="UniProtKB-KW"/>
</dbReference>
<keyword evidence="1" id="KW-0808">Transferase</keyword>
<keyword evidence="1" id="KW-0489">Methyltransferase</keyword>
<protein>
    <submittedName>
        <fullName evidence="1">Class I SAM-dependent methyltransferase</fullName>
        <ecNumber evidence="1">2.1.1.-</ecNumber>
    </submittedName>
</protein>
<dbReference type="Pfam" id="PF13578">
    <property type="entry name" value="Methyltransf_24"/>
    <property type="match status" value="1"/>
</dbReference>
<dbReference type="EMBL" id="CP136051">
    <property type="protein sequence ID" value="WOK05715.1"/>
    <property type="molecule type" value="Genomic_DNA"/>
</dbReference>
<organism evidence="1 2">
    <name type="scientific">Imperialibacter roseus</name>
    <dbReference type="NCBI Taxonomy" id="1324217"/>
    <lineage>
        <taxon>Bacteria</taxon>
        <taxon>Pseudomonadati</taxon>
        <taxon>Bacteroidota</taxon>
        <taxon>Cytophagia</taxon>
        <taxon>Cytophagales</taxon>
        <taxon>Flammeovirgaceae</taxon>
        <taxon>Imperialibacter</taxon>
    </lineage>
</organism>
<dbReference type="RefSeq" id="WP_317488471.1">
    <property type="nucleotide sequence ID" value="NZ_CP136051.1"/>
</dbReference>
<dbReference type="Proteomes" id="UP001302349">
    <property type="component" value="Chromosome"/>
</dbReference>
<dbReference type="PANTHER" id="PTHR43167">
    <property type="entry name" value="PUTATIVE (AFU_ORTHOLOGUE AFUA_6G01830)-RELATED"/>
    <property type="match status" value="1"/>
</dbReference>
<dbReference type="EC" id="2.1.1.-" evidence="1"/>
<dbReference type="InterPro" id="IPR029063">
    <property type="entry name" value="SAM-dependent_MTases_sf"/>
</dbReference>
<dbReference type="CDD" id="cd02440">
    <property type="entry name" value="AdoMet_MTases"/>
    <property type="match status" value="1"/>
</dbReference>
<dbReference type="Gene3D" id="3.40.50.150">
    <property type="entry name" value="Vaccinia Virus protein VP39"/>
    <property type="match status" value="1"/>
</dbReference>
<evidence type="ECO:0000313" key="2">
    <source>
        <dbReference type="Proteomes" id="UP001302349"/>
    </source>
</evidence>
<dbReference type="PANTHER" id="PTHR43167:SF1">
    <property type="entry name" value="PUTATIVE (AFU_ORTHOLOGUE AFUA_6G01830)-RELATED"/>
    <property type="match status" value="1"/>
</dbReference>